<dbReference type="EnsemblPlants" id="OGLUM02G14460.2">
    <property type="protein sequence ID" value="OGLUM02G14460.2"/>
    <property type="gene ID" value="OGLUM02G14460"/>
</dbReference>
<protein>
    <submittedName>
        <fullName evidence="2">Uncharacterized protein</fullName>
    </submittedName>
</protein>
<dbReference type="AlphaFoldDB" id="A0A0D9YRC6"/>
<dbReference type="Gramene" id="OGLUM02G14460.3">
    <property type="protein sequence ID" value="OGLUM02G14460.3"/>
    <property type="gene ID" value="OGLUM02G14460"/>
</dbReference>
<feature type="region of interest" description="Disordered" evidence="1">
    <location>
        <begin position="1"/>
        <end position="33"/>
    </location>
</feature>
<name>A0A0D9YRC6_9ORYZ</name>
<evidence type="ECO:0000313" key="3">
    <source>
        <dbReference type="Proteomes" id="UP000026961"/>
    </source>
</evidence>
<evidence type="ECO:0000313" key="2">
    <source>
        <dbReference type="EnsemblPlants" id="OGLUM02G14460.3"/>
    </source>
</evidence>
<organism evidence="2">
    <name type="scientific">Oryza glumipatula</name>
    <dbReference type="NCBI Taxonomy" id="40148"/>
    <lineage>
        <taxon>Eukaryota</taxon>
        <taxon>Viridiplantae</taxon>
        <taxon>Streptophyta</taxon>
        <taxon>Embryophyta</taxon>
        <taxon>Tracheophyta</taxon>
        <taxon>Spermatophyta</taxon>
        <taxon>Magnoliopsida</taxon>
        <taxon>Liliopsida</taxon>
        <taxon>Poales</taxon>
        <taxon>Poaceae</taxon>
        <taxon>BOP clade</taxon>
        <taxon>Oryzoideae</taxon>
        <taxon>Oryzeae</taxon>
        <taxon>Oryzinae</taxon>
        <taxon>Oryza</taxon>
    </lineage>
</organism>
<dbReference type="Gramene" id="OGLUM02G14460.2">
    <property type="protein sequence ID" value="OGLUM02G14460.2"/>
    <property type="gene ID" value="OGLUM02G14460"/>
</dbReference>
<keyword evidence="3" id="KW-1185">Reference proteome</keyword>
<accession>A0A0D9YRC6</accession>
<reference evidence="2" key="2">
    <citation type="submission" date="2018-05" db="EMBL/GenBank/DDBJ databases">
        <title>OgluRS3 (Oryza glumaepatula Reference Sequence Version 3).</title>
        <authorList>
            <person name="Zhang J."/>
            <person name="Kudrna D."/>
            <person name="Lee S."/>
            <person name="Talag J."/>
            <person name="Welchert J."/>
            <person name="Wing R.A."/>
        </authorList>
    </citation>
    <scope>NUCLEOTIDE SEQUENCE [LARGE SCALE GENOMIC DNA]</scope>
</reference>
<dbReference type="Proteomes" id="UP000026961">
    <property type="component" value="Chromosome 2"/>
</dbReference>
<proteinExistence type="predicted"/>
<evidence type="ECO:0000256" key="1">
    <source>
        <dbReference type="SAM" id="MobiDB-lite"/>
    </source>
</evidence>
<reference evidence="2" key="1">
    <citation type="submission" date="2015-04" db="UniProtKB">
        <authorList>
            <consortium name="EnsemblPlants"/>
        </authorList>
    </citation>
    <scope>IDENTIFICATION</scope>
</reference>
<sequence length="154" mass="16612">MEYLLQGRAAPPPSPRSLPPHSCDAPTPPLPRPSAQTLIFLPHGSRFPLPPPAGASLHHSRIGAMPGRHRPTARKQVERRGRGQLLRQLLLTPPLTTISYPRFGICKRSAPRLDATFMPIGSSRSGGVGVDAEVVAWYLGSGQCRGGHVVPRLD</sequence>
<dbReference type="EnsemblPlants" id="OGLUM02G14460.3">
    <property type="protein sequence ID" value="OGLUM02G14460.3"/>
    <property type="gene ID" value="OGLUM02G14460"/>
</dbReference>